<feature type="domain" description="Zn(2)-C6 fungal-type" evidence="4">
    <location>
        <begin position="20"/>
        <end position="48"/>
    </location>
</feature>
<dbReference type="GO" id="GO:0008270">
    <property type="term" value="F:zinc ion binding"/>
    <property type="evidence" value="ECO:0007669"/>
    <property type="project" value="InterPro"/>
</dbReference>
<dbReference type="PROSITE" id="PS50048">
    <property type="entry name" value="ZN2_CY6_FUNGAL_2"/>
    <property type="match status" value="1"/>
</dbReference>
<proteinExistence type="predicted"/>
<dbReference type="InterPro" id="IPR001138">
    <property type="entry name" value="Zn2Cys6_DnaBD"/>
</dbReference>
<dbReference type="Proteomes" id="UP000620124">
    <property type="component" value="Unassembled WGS sequence"/>
</dbReference>
<dbReference type="Pfam" id="PF00172">
    <property type="entry name" value="Zn_clus"/>
    <property type="match status" value="1"/>
</dbReference>
<dbReference type="InterPro" id="IPR050613">
    <property type="entry name" value="Sec_Metabolite_Reg"/>
</dbReference>
<dbReference type="CDD" id="cd00067">
    <property type="entry name" value="GAL4"/>
    <property type="match status" value="1"/>
</dbReference>
<evidence type="ECO:0000313" key="5">
    <source>
        <dbReference type="EMBL" id="KAF7371647.1"/>
    </source>
</evidence>
<dbReference type="GO" id="GO:0000981">
    <property type="term" value="F:DNA-binding transcription factor activity, RNA polymerase II-specific"/>
    <property type="evidence" value="ECO:0007669"/>
    <property type="project" value="InterPro"/>
</dbReference>
<evidence type="ECO:0000259" key="4">
    <source>
        <dbReference type="PROSITE" id="PS50048"/>
    </source>
</evidence>
<comment type="subcellular location">
    <subcellularLocation>
        <location evidence="1">Nucleus</location>
    </subcellularLocation>
</comment>
<dbReference type="SMART" id="SM00066">
    <property type="entry name" value="GAL4"/>
    <property type="match status" value="1"/>
</dbReference>
<keyword evidence="2" id="KW-0539">Nucleus</keyword>
<sequence>MPKTQAQPKAVEGRQVQKMACTRCRKQKLRCDRESPCGNCHQVSQECVPQELRPRMPRSSTVAKNVKIPDPVCALIMCLSQRLDRVETVLDRVEKTLDRVETTLCWISPGEHSQFSGQFSNFDPVPGDAFSNGSGAAGPSYFDADDILSTQISQNDSWNRYNSLQIL</sequence>
<dbReference type="PROSITE" id="PS00463">
    <property type="entry name" value="ZN2_CY6_FUNGAL_1"/>
    <property type="match status" value="1"/>
</dbReference>
<evidence type="ECO:0000313" key="6">
    <source>
        <dbReference type="Proteomes" id="UP000620124"/>
    </source>
</evidence>
<gene>
    <name evidence="5" type="ORF">MVEN_00020500</name>
</gene>
<evidence type="ECO:0000256" key="2">
    <source>
        <dbReference type="ARBA" id="ARBA00023242"/>
    </source>
</evidence>
<reference evidence="5" key="1">
    <citation type="submission" date="2020-05" db="EMBL/GenBank/DDBJ databases">
        <title>Mycena genomes resolve the evolution of fungal bioluminescence.</title>
        <authorList>
            <person name="Tsai I.J."/>
        </authorList>
    </citation>
    <scope>NUCLEOTIDE SEQUENCE</scope>
    <source>
        <strain evidence="5">CCC161011</strain>
    </source>
</reference>
<dbReference type="AlphaFoldDB" id="A0A8H6Z6H7"/>
<evidence type="ECO:0000256" key="1">
    <source>
        <dbReference type="ARBA" id="ARBA00004123"/>
    </source>
</evidence>
<feature type="coiled-coil region" evidence="3">
    <location>
        <begin position="76"/>
        <end position="103"/>
    </location>
</feature>
<name>A0A8H6Z6H7_9AGAR</name>
<keyword evidence="3" id="KW-0175">Coiled coil</keyword>
<comment type="caution">
    <text evidence="5">The sequence shown here is derived from an EMBL/GenBank/DDBJ whole genome shotgun (WGS) entry which is preliminary data.</text>
</comment>
<evidence type="ECO:0000256" key="3">
    <source>
        <dbReference type="SAM" id="Coils"/>
    </source>
</evidence>
<dbReference type="Gene3D" id="4.10.240.10">
    <property type="entry name" value="Zn(2)-C6 fungal-type DNA-binding domain"/>
    <property type="match status" value="1"/>
</dbReference>
<organism evidence="5 6">
    <name type="scientific">Mycena venus</name>
    <dbReference type="NCBI Taxonomy" id="2733690"/>
    <lineage>
        <taxon>Eukaryota</taxon>
        <taxon>Fungi</taxon>
        <taxon>Dikarya</taxon>
        <taxon>Basidiomycota</taxon>
        <taxon>Agaricomycotina</taxon>
        <taxon>Agaricomycetes</taxon>
        <taxon>Agaricomycetidae</taxon>
        <taxon>Agaricales</taxon>
        <taxon>Marasmiineae</taxon>
        <taxon>Mycenaceae</taxon>
        <taxon>Mycena</taxon>
    </lineage>
</organism>
<dbReference type="PANTHER" id="PTHR31001">
    <property type="entry name" value="UNCHARACTERIZED TRANSCRIPTIONAL REGULATORY PROTEIN"/>
    <property type="match status" value="1"/>
</dbReference>
<dbReference type="SUPFAM" id="SSF57701">
    <property type="entry name" value="Zn2/Cys6 DNA-binding domain"/>
    <property type="match status" value="1"/>
</dbReference>
<keyword evidence="6" id="KW-1185">Reference proteome</keyword>
<dbReference type="EMBL" id="JACAZI010000001">
    <property type="protein sequence ID" value="KAF7371647.1"/>
    <property type="molecule type" value="Genomic_DNA"/>
</dbReference>
<dbReference type="OrthoDB" id="424974at2759"/>
<dbReference type="InterPro" id="IPR036864">
    <property type="entry name" value="Zn2-C6_fun-type_DNA-bd_sf"/>
</dbReference>
<dbReference type="GO" id="GO:0005634">
    <property type="term" value="C:nucleus"/>
    <property type="evidence" value="ECO:0007669"/>
    <property type="project" value="UniProtKB-SubCell"/>
</dbReference>
<protein>
    <recommendedName>
        <fullName evidence="4">Zn(2)-C6 fungal-type domain-containing protein</fullName>
    </recommendedName>
</protein>
<accession>A0A8H6Z6H7</accession>